<accession>A0ACD3YV47</accession>
<dbReference type="Proteomes" id="UP000830768">
    <property type="component" value="Chromosome 3"/>
</dbReference>
<proteinExistence type="predicted"/>
<evidence type="ECO:0000313" key="2">
    <source>
        <dbReference type="Proteomes" id="UP000830768"/>
    </source>
</evidence>
<reference evidence="1" key="1">
    <citation type="submission" date="2021-11" db="EMBL/GenBank/DDBJ databases">
        <title>Fusarium solani-melongenae Genome sequencing and assembly.</title>
        <authorList>
            <person name="Xie S."/>
            <person name="Huang L."/>
            <person name="Zhang X."/>
        </authorList>
    </citation>
    <scope>NUCLEOTIDE SEQUENCE</scope>
    <source>
        <strain evidence="1">CRI 24-3</strain>
    </source>
</reference>
<dbReference type="EMBL" id="CP090032">
    <property type="protein sequence ID" value="UPK92767.1"/>
    <property type="molecule type" value="Genomic_DNA"/>
</dbReference>
<organism evidence="1 2">
    <name type="scientific">Fusarium solani subsp. cucurbitae</name>
    <name type="common">Neocosmosporum cucurbitae</name>
    <dbReference type="NCBI Taxonomy" id="2747967"/>
    <lineage>
        <taxon>Eukaryota</taxon>
        <taxon>Fungi</taxon>
        <taxon>Dikarya</taxon>
        <taxon>Ascomycota</taxon>
        <taxon>Pezizomycotina</taxon>
        <taxon>Sordariomycetes</taxon>
        <taxon>Hypocreomycetidae</taxon>
        <taxon>Hypocreales</taxon>
        <taxon>Nectriaceae</taxon>
        <taxon>Fusarium</taxon>
        <taxon>Fusarium solani species complex</taxon>
    </lineage>
</organism>
<name>A0ACD3YV47_FUSSC</name>
<protein>
    <submittedName>
        <fullName evidence="1">Uncharacterized protein</fullName>
    </submittedName>
</protein>
<evidence type="ECO:0000313" key="1">
    <source>
        <dbReference type="EMBL" id="UPK92767.1"/>
    </source>
</evidence>
<keyword evidence="2" id="KW-1185">Reference proteome</keyword>
<sequence>MTKLQEAYSLPDVSPFDIDQFGRTTAHLCIMRFGVIVEEASRLLDSLETLLRFLSRSIQVDIFVGEKHNGSILEYLVESGLPSLLPRVYDVQQNKEEHGWDEVLDEDQSSIDELGKLTAEFEQEFLNQEVSLKDFLQNYWLEKMREERKKRKALSEKQKQELCEIGVILDPDYESSSDRYYSDFDEEEEEDMRGGQLDSSNSSKVMAD</sequence>
<gene>
    <name evidence="1" type="ORF">LCI18_003702</name>
</gene>